<comment type="caution">
    <text evidence="8">The sequence shown here is derived from an EMBL/GenBank/DDBJ whole genome shotgun (WGS) entry which is preliminary data.</text>
</comment>
<feature type="binding site" evidence="5">
    <location>
        <position position="267"/>
    </location>
    <ligand>
        <name>substrate</name>
    </ligand>
</feature>
<organism evidence="8 9">
    <name type="scientific">Halomonas dongshanensis</name>
    <dbReference type="NCBI Taxonomy" id="2890835"/>
    <lineage>
        <taxon>Bacteria</taxon>
        <taxon>Pseudomonadati</taxon>
        <taxon>Pseudomonadota</taxon>
        <taxon>Gammaproteobacteria</taxon>
        <taxon>Oceanospirillales</taxon>
        <taxon>Halomonadaceae</taxon>
        <taxon>Halomonas</taxon>
    </lineage>
</organism>
<feature type="binding site" evidence="5">
    <location>
        <position position="336"/>
    </location>
    <ligand>
        <name>substrate</name>
    </ligand>
</feature>
<dbReference type="PRINTS" id="PR00083">
    <property type="entry name" value="HOLDHDRGNASE"/>
</dbReference>
<feature type="binding site" evidence="5">
    <location>
        <position position="428"/>
    </location>
    <ligand>
        <name>substrate</name>
    </ligand>
</feature>
<dbReference type="InterPro" id="IPR001692">
    <property type="entry name" value="Histidinol_DH_CS"/>
</dbReference>
<feature type="binding site" evidence="5">
    <location>
        <position position="199"/>
    </location>
    <ligand>
        <name>NAD(+)</name>
        <dbReference type="ChEBI" id="CHEBI:57540"/>
    </ligand>
</feature>
<keyword evidence="3 5" id="KW-0862">Zinc</keyword>
<feature type="binding site" evidence="5">
    <location>
        <position position="423"/>
    </location>
    <ligand>
        <name>substrate</name>
    </ligand>
</feature>
<dbReference type="Gene3D" id="1.20.5.1300">
    <property type="match status" value="1"/>
</dbReference>
<evidence type="ECO:0000256" key="1">
    <source>
        <dbReference type="ARBA" id="ARBA00010178"/>
    </source>
</evidence>
<protein>
    <recommendedName>
        <fullName evidence="5">Histidinol dehydrogenase</fullName>
        <shortName evidence="5">HDH</shortName>
        <ecNumber evidence="5">1.1.1.23</ecNumber>
    </recommendedName>
</protein>
<keyword evidence="9" id="KW-1185">Reference proteome</keyword>
<feature type="active site" description="Proton acceptor" evidence="5">
    <location>
        <position position="335"/>
    </location>
</feature>
<feature type="binding site" evidence="5">
    <location>
        <position position="222"/>
    </location>
    <ligand>
        <name>NAD(+)</name>
        <dbReference type="ChEBI" id="CHEBI:57540"/>
    </ligand>
</feature>
<keyword evidence="5" id="KW-0520">NAD</keyword>
<evidence type="ECO:0000256" key="6">
    <source>
        <dbReference type="PIRNR" id="PIRNR000099"/>
    </source>
</evidence>
<feature type="binding site" evidence="5">
    <location>
        <position position="369"/>
    </location>
    <ligand>
        <name>Zn(2+)</name>
        <dbReference type="ChEBI" id="CHEBI:29105"/>
    </ligand>
</feature>
<evidence type="ECO:0000256" key="5">
    <source>
        <dbReference type="HAMAP-Rule" id="MF_01024"/>
    </source>
</evidence>
<gene>
    <name evidence="5 8" type="primary">hisD</name>
    <name evidence="8" type="ORF">LLY24_11875</name>
</gene>
<feature type="binding site" evidence="5">
    <location>
        <position position="369"/>
    </location>
    <ligand>
        <name>substrate</name>
    </ligand>
</feature>
<dbReference type="HAMAP" id="MF_01024">
    <property type="entry name" value="HisD"/>
    <property type="match status" value="1"/>
</dbReference>
<dbReference type="Proteomes" id="UP001165542">
    <property type="component" value="Unassembled WGS sequence"/>
</dbReference>
<keyword evidence="2 5" id="KW-0479">Metal-binding</keyword>
<feature type="binding site" evidence="5">
    <location>
        <position position="138"/>
    </location>
    <ligand>
        <name>NAD(+)</name>
        <dbReference type="ChEBI" id="CHEBI:57540"/>
    </ligand>
</feature>
<keyword evidence="5" id="KW-0368">Histidine biosynthesis</keyword>
<evidence type="ECO:0000313" key="9">
    <source>
        <dbReference type="Proteomes" id="UP001165542"/>
    </source>
</evidence>
<reference evidence="8" key="1">
    <citation type="submission" date="2021-11" db="EMBL/GenBank/DDBJ databases">
        <title>Halomonas sp., isolated from a coastal aquaculture zone in Dongshan Bay.</title>
        <authorList>
            <person name="Lin W."/>
        </authorList>
    </citation>
    <scope>NUCLEOTIDE SEQUENCE</scope>
    <source>
        <strain evidence="8">Yzlin-01</strain>
    </source>
</reference>
<keyword evidence="4 5" id="KW-0560">Oxidoreductase</keyword>
<feature type="binding site" evidence="5">
    <location>
        <position position="428"/>
    </location>
    <ligand>
        <name>Zn(2+)</name>
        <dbReference type="ChEBI" id="CHEBI:29105"/>
    </ligand>
</feature>
<comment type="function">
    <text evidence="5">Catalyzes the sequential NAD-dependent oxidations of L-histidinol to L-histidinaldehyde and then to L-histidine.</text>
</comment>
<evidence type="ECO:0000256" key="2">
    <source>
        <dbReference type="ARBA" id="ARBA00022723"/>
    </source>
</evidence>
<dbReference type="NCBIfam" id="TIGR00069">
    <property type="entry name" value="hisD"/>
    <property type="match status" value="1"/>
</dbReference>
<name>A0ABT2EHD2_9GAMM</name>
<dbReference type="PROSITE" id="PS00611">
    <property type="entry name" value="HISOL_DEHYDROGENASE"/>
    <property type="match status" value="1"/>
</dbReference>
<evidence type="ECO:0000256" key="7">
    <source>
        <dbReference type="RuleBase" id="RU004175"/>
    </source>
</evidence>
<comment type="cofactor">
    <cofactor evidence="5">
        <name>Zn(2+)</name>
        <dbReference type="ChEBI" id="CHEBI:29105"/>
    </cofactor>
    <text evidence="5">Binds 1 zinc ion per subunit.</text>
</comment>
<dbReference type="EC" id="1.1.1.23" evidence="5"/>
<comment type="catalytic activity">
    <reaction evidence="5">
        <text>L-histidinol + 2 NAD(+) + H2O = L-histidine + 2 NADH + 3 H(+)</text>
        <dbReference type="Rhea" id="RHEA:20641"/>
        <dbReference type="ChEBI" id="CHEBI:15377"/>
        <dbReference type="ChEBI" id="CHEBI:15378"/>
        <dbReference type="ChEBI" id="CHEBI:57540"/>
        <dbReference type="ChEBI" id="CHEBI:57595"/>
        <dbReference type="ChEBI" id="CHEBI:57699"/>
        <dbReference type="ChEBI" id="CHEBI:57945"/>
        <dbReference type="EC" id="1.1.1.23"/>
    </reaction>
</comment>
<dbReference type="EMBL" id="JAJISC010000005">
    <property type="protein sequence ID" value="MCS2610012.1"/>
    <property type="molecule type" value="Genomic_DNA"/>
</dbReference>
<feature type="binding site" evidence="5">
    <location>
        <position position="270"/>
    </location>
    <ligand>
        <name>Zn(2+)</name>
        <dbReference type="ChEBI" id="CHEBI:29105"/>
    </ligand>
</feature>
<dbReference type="InterPro" id="IPR016161">
    <property type="entry name" value="Ald_DH/histidinol_DH"/>
</dbReference>
<proteinExistence type="inferred from homology"/>
<dbReference type="PANTHER" id="PTHR21256">
    <property type="entry name" value="HISTIDINOL DEHYDROGENASE HDH"/>
    <property type="match status" value="1"/>
</dbReference>
<feature type="binding site" evidence="5">
    <location>
        <position position="245"/>
    </location>
    <ligand>
        <name>substrate</name>
    </ligand>
</feature>
<comment type="pathway">
    <text evidence="5">Amino-acid biosynthesis; L-histidine biosynthesis; L-histidine from 5-phospho-alpha-D-ribose 1-diphosphate: step 9/9.</text>
</comment>
<accession>A0ABT2EHD2</accession>
<dbReference type="InterPro" id="IPR022695">
    <property type="entry name" value="Histidinol_DH_monofunct"/>
</dbReference>
<comment type="similarity">
    <text evidence="1 5 6 7">Belongs to the histidinol dehydrogenase family.</text>
</comment>
<dbReference type="PIRSF" id="PIRSF000099">
    <property type="entry name" value="Histidinol_dh"/>
    <property type="match status" value="1"/>
</dbReference>
<sequence length="438" mass="47105">MSDTPSKTIARLSTQSSDFERELTQLLAWEGVSDASVQQRVDEILADVKTRGDAAVIDATNRFDRLSVSHIDELRLSAAQLEAAFESLPDEQRDALAAAAERIRCYHERQKPTSWQYEEADGTVLGQQVTPLDRAGIYVPGGKAAYPSSVLMNAIPAHVAGVRELIMVVPTPDGAVNALVLAAAHLAGVDQVFTIGGAQAIGALAYGTQSVPRVDKIVGPGNIYVATAKRAVFGQVGIDMIAGPSEILVVSDGHTDPEWLAMDLFSQAEHDEDAQAILVSWDADHLAEVEAAIERLLPTLDREAIVRESLARRGALIHCADESQAIELINRIAPEHLELSVAEPERLLPEVRHAGAIFMGRYTAEALGDYCAGPNHVLPTSGTARFSSPLGVYDFQKRSSIIHCSAQGASELGKIASVLARGESLTAHARSAEYRIRR</sequence>
<dbReference type="SUPFAM" id="SSF53720">
    <property type="entry name" value="ALDH-like"/>
    <property type="match status" value="1"/>
</dbReference>
<feature type="binding site" evidence="5">
    <location>
        <position position="267"/>
    </location>
    <ligand>
        <name>Zn(2+)</name>
        <dbReference type="ChEBI" id="CHEBI:29105"/>
    </ligand>
</feature>
<keyword evidence="5" id="KW-0028">Amino-acid biosynthesis</keyword>
<feature type="binding site" evidence="5">
    <location>
        <position position="270"/>
    </location>
    <ligand>
        <name>substrate</name>
    </ligand>
</feature>
<evidence type="ECO:0000256" key="3">
    <source>
        <dbReference type="ARBA" id="ARBA00022833"/>
    </source>
</evidence>
<evidence type="ECO:0000313" key="8">
    <source>
        <dbReference type="EMBL" id="MCS2610012.1"/>
    </source>
</evidence>
<dbReference type="CDD" id="cd06572">
    <property type="entry name" value="Histidinol_dh"/>
    <property type="match status" value="1"/>
</dbReference>
<evidence type="ECO:0000256" key="4">
    <source>
        <dbReference type="ARBA" id="ARBA00023002"/>
    </source>
</evidence>
<dbReference type="GO" id="GO:0004399">
    <property type="term" value="F:histidinol dehydrogenase activity"/>
    <property type="evidence" value="ECO:0007669"/>
    <property type="project" value="UniProtKB-EC"/>
</dbReference>
<dbReference type="InterPro" id="IPR012131">
    <property type="entry name" value="Hstdl_DH"/>
</dbReference>
<dbReference type="Pfam" id="PF00815">
    <property type="entry name" value="Histidinol_dh"/>
    <property type="match status" value="1"/>
</dbReference>
<dbReference type="RefSeq" id="WP_259036516.1">
    <property type="nucleotide sequence ID" value="NZ_JAJISC010000005.1"/>
</dbReference>
<dbReference type="Gene3D" id="3.40.50.1980">
    <property type="entry name" value="Nitrogenase molybdenum iron protein domain"/>
    <property type="match status" value="2"/>
</dbReference>
<dbReference type="PANTHER" id="PTHR21256:SF2">
    <property type="entry name" value="HISTIDINE BIOSYNTHESIS TRIFUNCTIONAL PROTEIN"/>
    <property type="match status" value="1"/>
</dbReference>
<feature type="active site" description="Proton acceptor" evidence="5">
    <location>
        <position position="336"/>
    </location>
</feature>